<accession>W5YI24</accession>
<reference evidence="3 4" key="1">
    <citation type="journal article" date="2014" name="Genome Announc.">
        <title>Draft Genome Sequences of Marinobacter similis A3d10T and Marinobacter salarius R9SW1T.</title>
        <authorList>
            <person name="Ivanova E.P."/>
            <person name="Ng H.J."/>
            <person name="Webb H.K."/>
            <person name="Feng G."/>
            <person name="Oshima K."/>
            <person name="Hattori M."/>
            <person name="Ohkuma M."/>
            <person name="Sergeev A.F."/>
            <person name="Mikhailov V.V."/>
            <person name="Crawford R.J."/>
            <person name="Sawabe T."/>
        </authorList>
    </citation>
    <scope>NUCLEOTIDE SEQUENCE [LARGE SCALE GENOMIC DNA]</scope>
    <source>
        <strain evidence="3 4">A3d10</strain>
    </source>
</reference>
<dbReference type="KEGG" id="msx:AU14_07385"/>
<feature type="domain" description="DUF6969" evidence="2">
    <location>
        <begin position="22"/>
        <end position="216"/>
    </location>
</feature>
<dbReference type="Pfam" id="PF22308">
    <property type="entry name" value="DUF6969"/>
    <property type="match status" value="1"/>
</dbReference>
<dbReference type="Proteomes" id="UP000061489">
    <property type="component" value="Chromosome"/>
</dbReference>
<name>W5YI24_9GAMM</name>
<dbReference type="InterPro" id="IPR054242">
    <property type="entry name" value="DUF6969"/>
</dbReference>
<evidence type="ECO:0000256" key="1">
    <source>
        <dbReference type="SAM" id="MobiDB-lite"/>
    </source>
</evidence>
<evidence type="ECO:0000313" key="3">
    <source>
        <dbReference type="EMBL" id="AHI28494.1"/>
    </source>
</evidence>
<protein>
    <recommendedName>
        <fullName evidence="2">DUF6969 domain-containing protein</fullName>
    </recommendedName>
</protein>
<evidence type="ECO:0000313" key="4">
    <source>
        <dbReference type="Proteomes" id="UP000061489"/>
    </source>
</evidence>
<dbReference type="RefSeq" id="WP_052471992.1">
    <property type="nucleotide sequence ID" value="NZ_CP007151.1"/>
</dbReference>
<keyword evidence="4" id="KW-1185">Reference proteome</keyword>
<evidence type="ECO:0000259" key="2">
    <source>
        <dbReference type="Pfam" id="PF22308"/>
    </source>
</evidence>
<sequence>MIELQPPKLAGLSNEQVRTSLAAIGEIRECYRVLEKGGLNIVGEVLRGQGPFYELDHYPKDDVFDATTASQYYYHAHRSDHDEHGHFHLFLRNSALPEEAEPVLGPVGKARVAHLVAIAMDAWGFPTDLFAVNRWVTDESWLGAEPVITALDRFNVDHAYPSWPVNRWLTAMVRCYRPQVEALLRHRDQLLAEGGGRSLAEVLEDRRLEVTGTIPVDLDSWAAALTGEQQRRACPGCHRLNRHWRTRLNGPNLSLGQEPRGGGSRPQ</sequence>
<dbReference type="HOGENOM" id="CLU_076065_0_0_6"/>
<dbReference type="AlphaFoldDB" id="W5YI24"/>
<dbReference type="EMBL" id="CP007151">
    <property type="protein sequence ID" value="AHI28494.1"/>
    <property type="molecule type" value="Genomic_DNA"/>
</dbReference>
<organism evidence="3 4">
    <name type="scientific">Marinobacter similis</name>
    <dbReference type="NCBI Taxonomy" id="1420916"/>
    <lineage>
        <taxon>Bacteria</taxon>
        <taxon>Pseudomonadati</taxon>
        <taxon>Pseudomonadota</taxon>
        <taxon>Gammaproteobacteria</taxon>
        <taxon>Pseudomonadales</taxon>
        <taxon>Marinobacteraceae</taxon>
        <taxon>Marinobacter</taxon>
    </lineage>
</organism>
<proteinExistence type="predicted"/>
<feature type="region of interest" description="Disordered" evidence="1">
    <location>
        <begin position="248"/>
        <end position="267"/>
    </location>
</feature>
<gene>
    <name evidence="3" type="ORF">AU14_07385</name>
</gene>